<accession>A0A9P6B9S5</accession>
<evidence type="ECO:0000313" key="2">
    <source>
        <dbReference type="Proteomes" id="UP000886523"/>
    </source>
</evidence>
<dbReference type="AlphaFoldDB" id="A0A9P6B9S5"/>
<reference evidence="1" key="1">
    <citation type="journal article" date="2020" name="Nat. Commun.">
        <title>Large-scale genome sequencing of mycorrhizal fungi provides insights into the early evolution of symbiotic traits.</title>
        <authorList>
            <person name="Miyauchi S."/>
            <person name="Kiss E."/>
            <person name="Kuo A."/>
            <person name="Drula E."/>
            <person name="Kohler A."/>
            <person name="Sanchez-Garcia M."/>
            <person name="Morin E."/>
            <person name="Andreopoulos B."/>
            <person name="Barry K.W."/>
            <person name="Bonito G."/>
            <person name="Buee M."/>
            <person name="Carver A."/>
            <person name="Chen C."/>
            <person name="Cichocki N."/>
            <person name="Clum A."/>
            <person name="Culley D."/>
            <person name="Crous P.W."/>
            <person name="Fauchery L."/>
            <person name="Girlanda M."/>
            <person name="Hayes R.D."/>
            <person name="Keri Z."/>
            <person name="LaButti K."/>
            <person name="Lipzen A."/>
            <person name="Lombard V."/>
            <person name="Magnuson J."/>
            <person name="Maillard F."/>
            <person name="Murat C."/>
            <person name="Nolan M."/>
            <person name="Ohm R.A."/>
            <person name="Pangilinan J."/>
            <person name="Pereira M.F."/>
            <person name="Perotto S."/>
            <person name="Peter M."/>
            <person name="Pfister S."/>
            <person name="Riley R."/>
            <person name="Sitrit Y."/>
            <person name="Stielow J.B."/>
            <person name="Szollosi G."/>
            <person name="Zifcakova L."/>
            <person name="Stursova M."/>
            <person name="Spatafora J.W."/>
            <person name="Tedersoo L."/>
            <person name="Vaario L.M."/>
            <person name="Yamada A."/>
            <person name="Yan M."/>
            <person name="Wang P."/>
            <person name="Xu J."/>
            <person name="Bruns T."/>
            <person name="Baldrian P."/>
            <person name="Vilgalys R."/>
            <person name="Dunand C."/>
            <person name="Henrissat B."/>
            <person name="Grigoriev I.V."/>
            <person name="Hibbett D."/>
            <person name="Nagy L.G."/>
            <person name="Martin F.M."/>
        </authorList>
    </citation>
    <scope>NUCLEOTIDE SEQUENCE</scope>
    <source>
        <strain evidence="1">UP504</strain>
    </source>
</reference>
<comment type="caution">
    <text evidence="1">The sequence shown here is derived from an EMBL/GenBank/DDBJ whole genome shotgun (WGS) entry which is preliminary data.</text>
</comment>
<organism evidence="1 2">
    <name type="scientific">Hydnum rufescens UP504</name>
    <dbReference type="NCBI Taxonomy" id="1448309"/>
    <lineage>
        <taxon>Eukaryota</taxon>
        <taxon>Fungi</taxon>
        <taxon>Dikarya</taxon>
        <taxon>Basidiomycota</taxon>
        <taxon>Agaricomycotina</taxon>
        <taxon>Agaricomycetes</taxon>
        <taxon>Cantharellales</taxon>
        <taxon>Hydnaceae</taxon>
        <taxon>Hydnum</taxon>
    </lineage>
</organism>
<dbReference type="EMBL" id="MU128921">
    <property type="protein sequence ID" value="KAF9518851.1"/>
    <property type="molecule type" value="Genomic_DNA"/>
</dbReference>
<proteinExistence type="predicted"/>
<gene>
    <name evidence="1" type="ORF">BS47DRAFT_1388544</name>
</gene>
<name>A0A9P6B9S5_9AGAM</name>
<sequence>MSDQLIRLKDSVSLHLSILPFPLIPSLLTRTEMYEDDPHLPHPQPRVPDALPNLAYVFFTRLRPRLSPRSYLSSCLAGVSPTLTRRPPLRVISPRLISLVAARTPFLPSTIDSHSLTIIAPGLPPAAIRVIYSWLFLSAAHRELIPVLHLSDPHHISGLSGRVPSKARSSCLQQYESSGVSRLQALEEVQVGSLEQSGSPIVSLSYVSHRAHSLRSEPHTSPTLAFKLPLSCSLLCPAVFPFLVFPDYGKLSSTFCFSSLLSVFL</sequence>
<protein>
    <submittedName>
        <fullName evidence="1">Uncharacterized protein</fullName>
    </submittedName>
</protein>
<evidence type="ECO:0000313" key="1">
    <source>
        <dbReference type="EMBL" id="KAF9518851.1"/>
    </source>
</evidence>
<keyword evidence="2" id="KW-1185">Reference proteome</keyword>
<dbReference type="Proteomes" id="UP000886523">
    <property type="component" value="Unassembled WGS sequence"/>
</dbReference>